<dbReference type="FunFam" id="1.10.10.10:FF:000038">
    <property type="entry name" value="Glycine cleavage system transcriptional activator"/>
    <property type="match status" value="1"/>
</dbReference>
<organism evidence="6 7">
    <name type="scientific">Rhizobium rosettiformans W3</name>
    <dbReference type="NCBI Taxonomy" id="538378"/>
    <lineage>
        <taxon>Bacteria</taxon>
        <taxon>Pseudomonadati</taxon>
        <taxon>Pseudomonadota</taxon>
        <taxon>Alphaproteobacteria</taxon>
        <taxon>Hyphomicrobiales</taxon>
        <taxon>Rhizobiaceae</taxon>
        <taxon>Rhizobium/Agrobacterium group</taxon>
        <taxon>Rhizobium</taxon>
    </lineage>
</organism>
<dbReference type="RefSeq" id="WP_136542059.1">
    <property type="nucleotide sequence ID" value="NZ_STGU01000008.1"/>
</dbReference>
<dbReference type="Gene3D" id="1.10.10.10">
    <property type="entry name" value="Winged helix-like DNA-binding domain superfamily/Winged helix DNA-binding domain"/>
    <property type="match status" value="1"/>
</dbReference>
<dbReference type="InterPro" id="IPR058163">
    <property type="entry name" value="LysR-type_TF_proteobact-type"/>
</dbReference>
<evidence type="ECO:0000256" key="3">
    <source>
        <dbReference type="ARBA" id="ARBA00023125"/>
    </source>
</evidence>
<proteinExistence type="inferred from homology"/>
<reference evidence="6 7" key="1">
    <citation type="submission" date="2019-04" db="EMBL/GenBank/DDBJ databases">
        <title>genome sequence of strain W3.</title>
        <authorList>
            <person name="Gao J."/>
            <person name="Sun J."/>
        </authorList>
    </citation>
    <scope>NUCLEOTIDE SEQUENCE [LARGE SCALE GENOMIC DNA]</scope>
    <source>
        <strain evidence="6 7">W3</strain>
    </source>
</reference>
<dbReference type="AlphaFoldDB" id="A0A4S8PWU4"/>
<dbReference type="PANTHER" id="PTHR30537:SF5">
    <property type="entry name" value="HTH-TYPE TRANSCRIPTIONAL ACTIVATOR TTDR-RELATED"/>
    <property type="match status" value="1"/>
</dbReference>
<dbReference type="InterPro" id="IPR000847">
    <property type="entry name" value="LysR_HTH_N"/>
</dbReference>
<protein>
    <submittedName>
        <fullName evidence="6">LysR family transcriptional regulator</fullName>
    </submittedName>
</protein>
<dbReference type="Proteomes" id="UP000307378">
    <property type="component" value="Unassembled WGS sequence"/>
</dbReference>
<accession>A0A4S8PWU4</accession>
<feature type="domain" description="HTH lysR-type" evidence="5">
    <location>
        <begin position="9"/>
        <end position="66"/>
    </location>
</feature>
<dbReference type="PRINTS" id="PR00039">
    <property type="entry name" value="HTHLYSR"/>
</dbReference>
<evidence type="ECO:0000256" key="1">
    <source>
        <dbReference type="ARBA" id="ARBA00009437"/>
    </source>
</evidence>
<dbReference type="EMBL" id="STGU01000008">
    <property type="protein sequence ID" value="THV34515.1"/>
    <property type="molecule type" value="Genomic_DNA"/>
</dbReference>
<dbReference type="SUPFAM" id="SSF46785">
    <property type="entry name" value="Winged helix' DNA-binding domain"/>
    <property type="match status" value="1"/>
</dbReference>
<evidence type="ECO:0000259" key="5">
    <source>
        <dbReference type="PROSITE" id="PS50931"/>
    </source>
</evidence>
<dbReference type="Gene3D" id="3.40.190.10">
    <property type="entry name" value="Periplasmic binding protein-like II"/>
    <property type="match status" value="2"/>
</dbReference>
<comment type="similarity">
    <text evidence="1">Belongs to the LysR transcriptional regulatory family.</text>
</comment>
<sequence length="301" mass="33423">MKSLRRQLPPMTALMAFEAAARLLSFTRAAEELGVTQAAVSRQIHALEEDFGLPLFNRLHRKVTLTAQGQALAAATSNAFGLIADAASDLRQGSNDDLTISATVAFSHFWLLPRISEFSRRHPDTTLRIVSQDAMPALDQGDVDVAIRFGEGNWPNVQAEKLFDDLVFPVCSPEFALSLDPDLPPEDLIRKPLISHEADDPMWIGWIEWLSHFGVTTTGRLKGMRCSFYTEAIYATLNGQGITLGWNRLVGDLIDQNRLVRLGDASLVPKGGYYVLVPAKRRQSQALQQFMTWLFESHSGT</sequence>
<dbReference type="Pfam" id="PF03466">
    <property type="entry name" value="LysR_substrate"/>
    <property type="match status" value="1"/>
</dbReference>
<dbReference type="CDD" id="cd08432">
    <property type="entry name" value="PBP2_GcdR_TrpI_HvrB_AmpR_like"/>
    <property type="match status" value="1"/>
</dbReference>
<dbReference type="PANTHER" id="PTHR30537">
    <property type="entry name" value="HTH-TYPE TRANSCRIPTIONAL REGULATOR"/>
    <property type="match status" value="1"/>
</dbReference>
<dbReference type="SUPFAM" id="SSF53850">
    <property type="entry name" value="Periplasmic binding protein-like II"/>
    <property type="match status" value="1"/>
</dbReference>
<keyword evidence="2" id="KW-0805">Transcription regulation</keyword>
<dbReference type="InterPro" id="IPR005119">
    <property type="entry name" value="LysR_subst-bd"/>
</dbReference>
<dbReference type="Pfam" id="PF00126">
    <property type="entry name" value="HTH_1"/>
    <property type="match status" value="1"/>
</dbReference>
<keyword evidence="3" id="KW-0238">DNA-binding</keyword>
<dbReference type="InterPro" id="IPR036390">
    <property type="entry name" value="WH_DNA-bd_sf"/>
</dbReference>
<dbReference type="PROSITE" id="PS50931">
    <property type="entry name" value="HTH_LYSR"/>
    <property type="match status" value="1"/>
</dbReference>
<evidence type="ECO:0000313" key="6">
    <source>
        <dbReference type="EMBL" id="THV34515.1"/>
    </source>
</evidence>
<evidence type="ECO:0000313" key="7">
    <source>
        <dbReference type="Proteomes" id="UP000307378"/>
    </source>
</evidence>
<gene>
    <name evidence="6" type="ORF">FAA86_15565</name>
</gene>
<dbReference type="InterPro" id="IPR036388">
    <property type="entry name" value="WH-like_DNA-bd_sf"/>
</dbReference>
<name>A0A4S8PWU4_9HYPH</name>
<evidence type="ECO:0000256" key="4">
    <source>
        <dbReference type="ARBA" id="ARBA00023163"/>
    </source>
</evidence>
<evidence type="ECO:0000256" key="2">
    <source>
        <dbReference type="ARBA" id="ARBA00023015"/>
    </source>
</evidence>
<dbReference type="GO" id="GO:0003700">
    <property type="term" value="F:DNA-binding transcription factor activity"/>
    <property type="evidence" value="ECO:0007669"/>
    <property type="project" value="InterPro"/>
</dbReference>
<dbReference type="GO" id="GO:0003677">
    <property type="term" value="F:DNA binding"/>
    <property type="evidence" value="ECO:0007669"/>
    <property type="project" value="UniProtKB-KW"/>
</dbReference>
<comment type="caution">
    <text evidence="6">The sequence shown here is derived from an EMBL/GenBank/DDBJ whole genome shotgun (WGS) entry which is preliminary data.</text>
</comment>
<keyword evidence="4" id="KW-0804">Transcription</keyword>